<name>A0A0A9FE06_ARUDO</name>
<accession>A0A0A9FE06</accession>
<reference evidence="1" key="1">
    <citation type="submission" date="2014-09" db="EMBL/GenBank/DDBJ databases">
        <authorList>
            <person name="Magalhaes I.L.F."/>
            <person name="Oliveira U."/>
            <person name="Santos F.R."/>
            <person name="Vidigal T.H.D.A."/>
            <person name="Brescovit A.D."/>
            <person name="Santos A.J."/>
        </authorList>
    </citation>
    <scope>NUCLEOTIDE SEQUENCE</scope>
    <source>
        <tissue evidence="1">Shoot tissue taken approximately 20 cm above the soil surface</tissue>
    </source>
</reference>
<protein>
    <submittedName>
        <fullName evidence="1">Uncharacterized protein</fullName>
    </submittedName>
</protein>
<evidence type="ECO:0000313" key="1">
    <source>
        <dbReference type="EMBL" id="JAE09459.1"/>
    </source>
</evidence>
<dbReference type="AlphaFoldDB" id="A0A0A9FE06"/>
<sequence>MNKMTQHNILNQPTVPDPWISELQIPGSKKFIDFLDPELCQTRPELCPPCLLSVVH</sequence>
<reference evidence="1" key="2">
    <citation type="journal article" date="2015" name="Data Brief">
        <title>Shoot transcriptome of the giant reed, Arundo donax.</title>
        <authorList>
            <person name="Barrero R.A."/>
            <person name="Guerrero F.D."/>
            <person name="Moolhuijzen P."/>
            <person name="Goolsby J.A."/>
            <person name="Tidwell J."/>
            <person name="Bellgard S.E."/>
            <person name="Bellgard M.I."/>
        </authorList>
    </citation>
    <scope>NUCLEOTIDE SEQUENCE</scope>
    <source>
        <tissue evidence="1">Shoot tissue taken approximately 20 cm above the soil surface</tissue>
    </source>
</reference>
<proteinExistence type="predicted"/>
<organism evidence="1">
    <name type="scientific">Arundo donax</name>
    <name type="common">Giant reed</name>
    <name type="synonym">Donax arundinaceus</name>
    <dbReference type="NCBI Taxonomy" id="35708"/>
    <lineage>
        <taxon>Eukaryota</taxon>
        <taxon>Viridiplantae</taxon>
        <taxon>Streptophyta</taxon>
        <taxon>Embryophyta</taxon>
        <taxon>Tracheophyta</taxon>
        <taxon>Spermatophyta</taxon>
        <taxon>Magnoliopsida</taxon>
        <taxon>Liliopsida</taxon>
        <taxon>Poales</taxon>
        <taxon>Poaceae</taxon>
        <taxon>PACMAD clade</taxon>
        <taxon>Arundinoideae</taxon>
        <taxon>Arundineae</taxon>
        <taxon>Arundo</taxon>
    </lineage>
</organism>
<dbReference type="EMBL" id="GBRH01188437">
    <property type="protein sequence ID" value="JAE09459.1"/>
    <property type="molecule type" value="Transcribed_RNA"/>
</dbReference>